<accession>A0A830HAJ9</accession>
<name>A0A830HAJ9_9CHLO</name>
<feature type="compositionally biased region" description="Low complexity" evidence="1">
    <location>
        <begin position="77"/>
        <end position="93"/>
    </location>
</feature>
<reference evidence="2" key="1">
    <citation type="submission" date="2020-10" db="EMBL/GenBank/DDBJ databases">
        <title>Unveiling of a novel bifunctional photoreceptor, Dualchrome1, isolated from a cosmopolitan green alga.</title>
        <authorList>
            <person name="Suzuki S."/>
            <person name="Kawachi M."/>
        </authorList>
    </citation>
    <scope>NUCLEOTIDE SEQUENCE</scope>
    <source>
        <strain evidence="2">NIES 2893</strain>
    </source>
</reference>
<feature type="region of interest" description="Disordered" evidence="1">
    <location>
        <begin position="1"/>
        <end position="30"/>
    </location>
</feature>
<evidence type="ECO:0000256" key="1">
    <source>
        <dbReference type="SAM" id="MobiDB-lite"/>
    </source>
</evidence>
<comment type="caution">
    <text evidence="2">The sequence shown here is derived from an EMBL/GenBank/DDBJ whole genome shotgun (WGS) entry which is preliminary data.</text>
</comment>
<organism evidence="2 3">
    <name type="scientific">Pycnococcus provasolii</name>
    <dbReference type="NCBI Taxonomy" id="41880"/>
    <lineage>
        <taxon>Eukaryota</taxon>
        <taxon>Viridiplantae</taxon>
        <taxon>Chlorophyta</taxon>
        <taxon>Pseudoscourfieldiophyceae</taxon>
        <taxon>Pseudoscourfieldiales</taxon>
        <taxon>Pycnococcaceae</taxon>
        <taxon>Pycnococcus</taxon>
    </lineage>
</organism>
<protein>
    <submittedName>
        <fullName evidence="2">Uncharacterized protein</fullName>
    </submittedName>
</protein>
<keyword evidence="3" id="KW-1185">Reference proteome</keyword>
<dbReference type="AlphaFoldDB" id="A0A830HAJ9"/>
<proteinExistence type="predicted"/>
<dbReference type="EMBL" id="BNJQ01000005">
    <property type="protein sequence ID" value="GHP03483.1"/>
    <property type="molecule type" value="Genomic_DNA"/>
</dbReference>
<gene>
    <name evidence="2" type="ORF">PPROV_000223800</name>
</gene>
<evidence type="ECO:0000313" key="3">
    <source>
        <dbReference type="Proteomes" id="UP000660262"/>
    </source>
</evidence>
<dbReference type="Proteomes" id="UP000660262">
    <property type="component" value="Unassembled WGS sequence"/>
</dbReference>
<feature type="region of interest" description="Disordered" evidence="1">
    <location>
        <begin position="77"/>
        <end position="120"/>
    </location>
</feature>
<sequence length="120" mass="13554">MTTYYKETRQRLEQHKADRMSSIEAERRAQRDAMEAEYRLQRERMETEMKRVESERLAKVAQRFAPVQGLLEAPAPAPALLEGPLPSLGSRPSSRLDDESSIGYASTKAPASSERFKGLA</sequence>
<evidence type="ECO:0000313" key="2">
    <source>
        <dbReference type="EMBL" id="GHP03483.1"/>
    </source>
</evidence>